<dbReference type="KEGG" id="pseg:D3H65_23135"/>
<keyword evidence="2 8" id="KW-0813">Transport</keyword>
<evidence type="ECO:0000256" key="9">
    <source>
        <dbReference type="RuleBase" id="RU003357"/>
    </source>
</evidence>
<evidence type="ECO:0000256" key="1">
    <source>
        <dbReference type="ARBA" id="ARBA00004571"/>
    </source>
</evidence>
<dbReference type="Proteomes" id="UP000263900">
    <property type="component" value="Chromosome"/>
</dbReference>
<dbReference type="Gene3D" id="2.40.170.20">
    <property type="entry name" value="TonB-dependent receptor, beta-barrel domain"/>
    <property type="match status" value="1"/>
</dbReference>
<keyword evidence="10" id="KW-0732">Signal</keyword>
<dbReference type="AlphaFoldDB" id="A0A3B7MTY0"/>
<evidence type="ECO:0000313" key="13">
    <source>
        <dbReference type="EMBL" id="AXY76709.1"/>
    </source>
</evidence>
<gene>
    <name evidence="13" type="ORF">D3H65_23135</name>
</gene>
<dbReference type="InterPro" id="IPR037066">
    <property type="entry name" value="Plug_dom_sf"/>
</dbReference>
<evidence type="ECO:0000313" key="14">
    <source>
        <dbReference type="Proteomes" id="UP000263900"/>
    </source>
</evidence>
<protein>
    <submittedName>
        <fullName evidence="13">TonB-dependent receptor</fullName>
    </submittedName>
</protein>
<keyword evidence="13" id="KW-0675">Receptor</keyword>
<evidence type="ECO:0000256" key="3">
    <source>
        <dbReference type="ARBA" id="ARBA00022452"/>
    </source>
</evidence>
<dbReference type="PROSITE" id="PS52016">
    <property type="entry name" value="TONB_DEPENDENT_REC_3"/>
    <property type="match status" value="1"/>
</dbReference>
<evidence type="ECO:0000256" key="5">
    <source>
        <dbReference type="ARBA" id="ARBA00023077"/>
    </source>
</evidence>
<keyword evidence="3 8" id="KW-1134">Transmembrane beta strand</keyword>
<evidence type="ECO:0000256" key="7">
    <source>
        <dbReference type="ARBA" id="ARBA00023237"/>
    </source>
</evidence>
<dbReference type="SUPFAM" id="SSF56935">
    <property type="entry name" value="Porins"/>
    <property type="match status" value="1"/>
</dbReference>
<feature type="signal peptide" evidence="10">
    <location>
        <begin position="1"/>
        <end position="19"/>
    </location>
</feature>
<name>A0A3B7MTY0_9BACT</name>
<dbReference type="Gene3D" id="2.170.130.10">
    <property type="entry name" value="TonB-dependent receptor, plug domain"/>
    <property type="match status" value="1"/>
</dbReference>
<dbReference type="InterPro" id="IPR036942">
    <property type="entry name" value="Beta-barrel_TonB_sf"/>
</dbReference>
<keyword evidence="7 8" id="KW-0998">Cell outer membrane</keyword>
<dbReference type="EMBL" id="CP032157">
    <property type="protein sequence ID" value="AXY76709.1"/>
    <property type="molecule type" value="Genomic_DNA"/>
</dbReference>
<evidence type="ECO:0000256" key="10">
    <source>
        <dbReference type="SAM" id="SignalP"/>
    </source>
</evidence>
<dbReference type="Pfam" id="PF07715">
    <property type="entry name" value="Plug"/>
    <property type="match status" value="1"/>
</dbReference>
<dbReference type="PANTHER" id="PTHR30069:SF39">
    <property type="entry name" value="BLL6183 PROTEIN"/>
    <property type="match status" value="1"/>
</dbReference>
<feature type="domain" description="TonB-dependent receptor plug" evidence="12">
    <location>
        <begin position="42"/>
        <end position="150"/>
    </location>
</feature>
<dbReference type="GO" id="GO:0044718">
    <property type="term" value="P:siderophore transmembrane transport"/>
    <property type="evidence" value="ECO:0007669"/>
    <property type="project" value="TreeGrafter"/>
</dbReference>
<evidence type="ECO:0000256" key="2">
    <source>
        <dbReference type="ARBA" id="ARBA00022448"/>
    </source>
</evidence>
<keyword evidence="6 8" id="KW-0472">Membrane</keyword>
<feature type="chain" id="PRO_5017694475" evidence="10">
    <location>
        <begin position="20"/>
        <end position="664"/>
    </location>
</feature>
<dbReference type="InterPro" id="IPR000531">
    <property type="entry name" value="Beta-barrel_TonB"/>
</dbReference>
<dbReference type="GO" id="GO:0015344">
    <property type="term" value="F:siderophore uptake transmembrane transporter activity"/>
    <property type="evidence" value="ECO:0007669"/>
    <property type="project" value="TreeGrafter"/>
</dbReference>
<dbReference type="OrthoDB" id="9761152at2"/>
<evidence type="ECO:0000256" key="8">
    <source>
        <dbReference type="PROSITE-ProRule" id="PRU01360"/>
    </source>
</evidence>
<comment type="similarity">
    <text evidence="8 9">Belongs to the TonB-dependent receptor family.</text>
</comment>
<dbReference type="PANTHER" id="PTHR30069">
    <property type="entry name" value="TONB-DEPENDENT OUTER MEMBRANE RECEPTOR"/>
    <property type="match status" value="1"/>
</dbReference>
<proteinExistence type="inferred from homology"/>
<dbReference type="InterPro" id="IPR012910">
    <property type="entry name" value="Plug_dom"/>
</dbReference>
<sequence>MKQLCLLASALLAAHLSLAQDKKDTSTVLEEVVITSPFAPPAQSPVTISHISRKELERKNYGQEPSVLLSQTPSVTFYTDAGSASGHSYFRIRGIDQTRVNMSLNGVPLNEPEDQGVYFSNYPDFLESVSGVQVQRGAGYSKQGVAAYGGSLYFESVRFKDSAGGQASAGYGSFNYYRLNGSVNTGLKNNMGLYARASHLHSDGYREHSANSSSSVFINPGYWGKKHKVYIVSFLGEQKNELAWIGAPLDSVRKNKRYNANSKQEYDRFLQAHVQVHHEWELNSRHQLHSGVFYNYLDGNYDFDYNHFIGQPATAELYNYAFRSHFTGAFSYHRYATKHMKLYSGVQAQWYQRRHTGSERTLGQLYVNTGYRNESSVFTKAMVNAGRWDFLGDVQYRYSSFTYKGTEMMPGQYWNFLNSTLGIGYRLPTGMRLYYSIGHTRREPTRNDLLMGNDDLTRDGNGDLLFNAVKPEQVIDQELGIKYFARKVFVSANLYYMRFRNEITLNGQIGPTGVPLHSSAARSYRSGAELEAWWRWDNGIELRNQSSASMNRIKEEGVDLRPVLTPAFISNQELRLVKRGWQAGVGVRYQRESYIDYANTTKLPDYFIVNMDGSWQLGKVTLYGVMNNITNRVYYTNGLITASGVPGYFIQAPVNFYVGIRVRW</sequence>
<keyword evidence="4 8" id="KW-0812">Transmembrane</keyword>
<evidence type="ECO:0000256" key="4">
    <source>
        <dbReference type="ARBA" id="ARBA00022692"/>
    </source>
</evidence>
<evidence type="ECO:0000259" key="12">
    <source>
        <dbReference type="Pfam" id="PF07715"/>
    </source>
</evidence>
<dbReference type="RefSeq" id="WP_119052586.1">
    <property type="nucleotide sequence ID" value="NZ_CP032157.1"/>
</dbReference>
<dbReference type="Pfam" id="PF00593">
    <property type="entry name" value="TonB_dep_Rec_b-barrel"/>
    <property type="match status" value="1"/>
</dbReference>
<dbReference type="GO" id="GO:0009279">
    <property type="term" value="C:cell outer membrane"/>
    <property type="evidence" value="ECO:0007669"/>
    <property type="project" value="UniProtKB-SubCell"/>
</dbReference>
<evidence type="ECO:0000256" key="6">
    <source>
        <dbReference type="ARBA" id="ARBA00023136"/>
    </source>
</evidence>
<keyword evidence="5 9" id="KW-0798">TonB box</keyword>
<comment type="subcellular location">
    <subcellularLocation>
        <location evidence="1 8">Cell outer membrane</location>
        <topology evidence="1 8">Multi-pass membrane protein</topology>
    </subcellularLocation>
</comment>
<evidence type="ECO:0000259" key="11">
    <source>
        <dbReference type="Pfam" id="PF00593"/>
    </source>
</evidence>
<organism evidence="13 14">
    <name type="scientific">Paraflavitalea soli</name>
    <dbReference type="NCBI Taxonomy" id="2315862"/>
    <lineage>
        <taxon>Bacteria</taxon>
        <taxon>Pseudomonadati</taxon>
        <taxon>Bacteroidota</taxon>
        <taxon>Chitinophagia</taxon>
        <taxon>Chitinophagales</taxon>
        <taxon>Chitinophagaceae</taxon>
        <taxon>Paraflavitalea</taxon>
    </lineage>
</organism>
<accession>A0A3B7MTY0</accession>
<keyword evidence="14" id="KW-1185">Reference proteome</keyword>
<reference evidence="13 14" key="1">
    <citation type="submission" date="2018-09" db="EMBL/GenBank/DDBJ databases">
        <title>Genome sequencing of strain 6GH32-13.</title>
        <authorList>
            <person name="Weon H.-Y."/>
            <person name="Heo J."/>
            <person name="Kwon S.-W."/>
        </authorList>
    </citation>
    <scope>NUCLEOTIDE SEQUENCE [LARGE SCALE GENOMIC DNA]</scope>
    <source>
        <strain evidence="13 14">5GH32-13</strain>
    </source>
</reference>
<dbReference type="InterPro" id="IPR039426">
    <property type="entry name" value="TonB-dep_rcpt-like"/>
</dbReference>
<feature type="domain" description="TonB-dependent receptor-like beta-barrel" evidence="11">
    <location>
        <begin position="250"/>
        <end position="629"/>
    </location>
</feature>